<dbReference type="InParanoid" id="U5G565"/>
<organism evidence="1 2">
    <name type="scientific">Populus trichocarpa</name>
    <name type="common">Western balsam poplar</name>
    <name type="synonym">Populus balsamifera subsp. trichocarpa</name>
    <dbReference type="NCBI Taxonomy" id="3694"/>
    <lineage>
        <taxon>Eukaryota</taxon>
        <taxon>Viridiplantae</taxon>
        <taxon>Streptophyta</taxon>
        <taxon>Embryophyta</taxon>
        <taxon>Tracheophyta</taxon>
        <taxon>Spermatophyta</taxon>
        <taxon>Magnoliopsida</taxon>
        <taxon>eudicotyledons</taxon>
        <taxon>Gunneridae</taxon>
        <taxon>Pentapetalae</taxon>
        <taxon>rosids</taxon>
        <taxon>fabids</taxon>
        <taxon>Malpighiales</taxon>
        <taxon>Salicaceae</taxon>
        <taxon>Saliceae</taxon>
        <taxon>Populus</taxon>
    </lineage>
</organism>
<proteinExistence type="predicted"/>
<keyword evidence="2" id="KW-1185">Reference proteome</keyword>
<sequence length="68" mass="8149">MKDYRTRKEKTKMMIKSTEIARGKERCQGICKRERAGKLFAFLISLKRRKQEGKFRYVFIVRVDCETG</sequence>
<name>U5G565_POPTR</name>
<protein>
    <submittedName>
        <fullName evidence="1">Uncharacterized protein</fullName>
    </submittedName>
</protein>
<accession>U5G565</accession>
<dbReference type="EMBL" id="CM009297">
    <property type="protein sequence ID" value="PNT23093.1"/>
    <property type="molecule type" value="Genomic_DNA"/>
</dbReference>
<evidence type="ECO:0000313" key="1">
    <source>
        <dbReference type="EMBL" id="PNT23093.1"/>
    </source>
</evidence>
<dbReference type="AlphaFoldDB" id="U5G565"/>
<dbReference type="Proteomes" id="UP000006729">
    <property type="component" value="Chromosome 8"/>
</dbReference>
<evidence type="ECO:0000313" key="2">
    <source>
        <dbReference type="Proteomes" id="UP000006729"/>
    </source>
</evidence>
<reference evidence="1 2" key="1">
    <citation type="journal article" date="2006" name="Science">
        <title>The genome of black cottonwood, Populus trichocarpa (Torr. &amp; Gray).</title>
        <authorList>
            <person name="Tuskan G.A."/>
            <person name="Difazio S."/>
            <person name="Jansson S."/>
            <person name="Bohlmann J."/>
            <person name="Grigoriev I."/>
            <person name="Hellsten U."/>
            <person name="Putnam N."/>
            <person name="Ralph S."/>
            <person name="Rombauts S."/>
            <person name="Salamov A."/>
            <person name="Schein J."/>
            <person name="Sterck L."/>
            <person name="Aerts A."/>
            <person name="Bhalerao R.R."/>
            <person name="Bhalerao R.P."/>
            <person name="Blaudez D."/>
            <person name="Boerjan W."/>
            <person name="Brun A."/>
            <person name="Brunner A."/>
            <person name="Busov V."/>
            <person name="Campbell M."/>
            <person name="Carlson J."/>
            <person name="Chalot M."/>
            <person name="Chapman J."/>
            <person name="Chen G.L."/>
            <person name="Cooper D."/>
            <person name="Coutinho P.M."/>
            <person name="Couturier J."/>
            <person name="Covert S."/>
            <person name="Cronk Q."/>
            <person name="Cunningham R."/>
            <person name="Davis J."/>
            <person name="Degroeve S."/>
            <person name="Dejardin A."/>
            <person name="Depamphilis C."/>
            <person name="Detter J."/>
            <person name="Dirks B."/>
            <person name="Dubchak I."/>
            <person name="Duplessis S."/>
            <person name="Ehlting J."/>
            <person name="Ellis B."/>
            <person name="Gendler K."/>
            <person name="Goodstein D."/>
            <person name="Gribskov M."/>
            <person name="Grimwood J."/>
            <person name="Groover A."/>
            <person name="Gunter L."/>
            <person name="Hamberger B."/>
            <person name="Heinze B."/>
            <person name="Helariutta Y."/>
            <person name="Henrissat B."/>
            <person name="Holligan D."/>
            <person name="Holt R."/>
            <person name="Huang W."/>
            <person name="Islam-Faridi N."/>
            <person name="Jones S."/>
            <person name="Jones-Rhoades M."/>
            <person name="Jorgensen R."/>
            <person name="Joshi C."/>
            <person name="Kangasjarvi J."/>
            <person name="Karlsson J."/>
            <person name="Kelleher C."/>
            <person name="Kirkpatrick R."/>
            <person name="Kirst M."/>
            <person name="Kohler A."/>
            <person name="Kalluri U."/>
            <person name="Larimer F."/>
            <person name="Leebens-Mack J."/>
            <person name="Leple J.C."/>
            <person name="Locascio P."/>
            <person name="Lou Y."/>
            <person name="Lucas S."/>
            <person name="Martin F."/>
            <person name="Montanini B."/>
            <person name="Napoli C."/>
            <person name="Nelson D.R."/>
            <person name="Nelson C."/>
            <person name="Nieminen K."/>
            <person name="Nilsson O."/>
            <person name="Pereda V."/>
            <person name="Peter G."/>
            <person name="Philippe R."/>
            <person name="Pilate G."/>
            <person name="Poliakov A."/>
            <person name="Razumovskaya J."/>
            <person name="Richardson P."/>
            <person name="Rinaldi C."/>
            <person name="Ritland K."/>
            <person name="Rouze P."/>
            <person name="Ryaboy D."/>
            <person name="Schmutz J."/>
            <person name="Schrader J."/>
            <person name="Segerman B."/>
            <person name="Shin H."/>
            <person name="Siddiqui A."/>
            <person name="Sterky F."/>
            <person name="Terry A."/>
            <person name="Tsai C.J."/>
            <person name="Uberbacher E."/>
            <person name="Unneberg P."/>
            <person name="Vahala J."/>
            <person name="Wall K."/>
            <person name="Wessler S."/>
            <person name="Yang G."/>
            <person name="Yin T."/>
            <person name="Douglas C."/>
            <person name="Marra M."/>
            <person name="Sandberg G."/>
            <person name="Van de Peer Y."/>
            <person name="Rokhsar D."/>
        </authorList>
    </citation>
    <scope>NUCLEOTIDE SEQUENCE [LARGE SCALE GENOMIC DNA]</scope>
    <source>
        <strain evidence="2">cv. Nisqually</strain>
    </source>
</reference>
<gene>
    <name evidence="1" type="ORF">POPTR_008G064100</name>
</gene>
<dbReference type="HOGENOM" id="CLU_2798722_0_0_1"/>